<dbReference type="Proteomes" id="UP000267250">
    <property type="component" value="Chromosome"/>
</dbReference>
<evidence type="ECO:0000256" key="1">
    <source>
        <dbReference type="ARBA" id="ARBA00023237"/>
    </source>
</evidence>
<dbReference type="InterPro" id="IPR050218">
    <property type="entry name" value="LptD"/>
</dbReference>
<dbReference type="PANTHER" id="PTHR30189:SF1">
    <property type="entry name" value="LPS-ASSEMBLY PROTEIN LPTD"/>
    <property type="match status" value="1"/>
</dbReference>
<dbReference type="GO" id="GO:1990351">
    <property type="term" value="C:transporter complex"/>
    <property type="evidence" value="ECO:0007669"/>
    <property type="project" value="TreeGrafter"/>
</dbReference>
<dbReference type="KEGG" id="aft:BBF96_11525"/>
<gene>
    <name evidence="3" type="ORF">BBF96_11525</name>
</gene>
<dbReference type="Pfam" id="PF03968">
    <property type="entry name" value="LptD_N"/>
    <property type="match status" value="1"/>
</dbReference>
<evidence type="ECO:0000313" key="3">
    <source>
        <dbReference type="EMBL" id="AZR73965.1"/>
    </source>
</evidence>
<keyword evidence="1" id="KW-0998">Cell outer membrane</keyword>
<proteinExistence type="predicted"/>
<dbReference type="RefSeq" id="WP_164731033.1">
    <property type="nucleotide sequence ID" value="NZ_CP016379.1"/>
</dbReference>
<dbReference type="AlphaFoldDB" id="A0A3S9T0C6"/>
<organism evidence="3 4">
    <name type="scientific">Anoxybacter fermentans</name>
    <dbReference type="NCBI Taxonomy" id="1323375"/>
    <lineage>
        <taxon>Bacteria</taxon>
        <taxon>Bacillati</taxon>
        <taxon>Bacillota</taxon>
        <taxon>Clostridia</taxon>
        <taxon>Halanaerobiales</taxon>
        <taxon>Anoxybacter</taxon>
    </lineage>
</organism>
<evidence type="ECO:0000313" key="4">
    <source>
        <dbReference type="Proteomes" id="UP000267250"/>
    </source>
</evidence>
<keyword evidence="1" id="KW-0472">Membrane</keyword>
<dbReference type="Gene3D" id="2.60.450.10">
    <property type="entry name" value="Lipopolysaccharide (LPS) transport protein A like domain"/>
    <property type="match status" value="1"/>
</dbReference>
<keyword evidence="4" id="KW-1185">Reference proteome</keyword>
<dbReference type="PANTHER" id="PTHR30189">
    <property type="entry name" value="LPS-ASSEMBLY PROTEIN"/>
    <property type="match status" value="1"/>
</dbReference>
<evidence type="ECO:0000259" key="2">
    <source>
        <dbReference type="Pfam" id="PF03968"/>
    </source>
</evidence>
<dbReference type="EMBL" id="CP016379">
    <property type="protein sequence ID" value="AZR73965.1"/>
    <property type="molecule type" value="Genomic_DNA"/>
</dbReference>
<sequence length="239" mass="27968">MERKNKLLKIIILFWIGLLIFNEALWVEAASKGQIQAEKVKYFKDQEYFLFQGNSKIEYKDYVIKADLIKYYQKEDRAVLRGNVVVYQGETRLTGQEMIVDLKKEEFIIDGDVYIYYVRASKKKDNKDKENDVIEIRAGHVEFQSGEKDHFIATKKVIMEVEDRTIKSEFLEYKGDEKLVIARENVEVIGKDEEKLNCDEFTLVLEGEDEGFEAVGQVQLEFTIDNEKEDESAESNEEN</sequence>
<accession>A0A3S9T0C6</accession>
<dbReference type="GO" id="GO:0009279">
    <property type="term" value="C:cell outer membrane"/>
    <property type="evidence" value="ECO:0007669"/>
    <property type="project" value="TreeGrafter"/>
</dbReference>
<protein>
    <recommendedName>
        <fullName evidence="2">Organic solvent tolerance-like N-terminal domain-containing protein</fullName>
    </recommendedName>
</protein>
<feature type="domain" description="Organic solvent tolerance-like N-terminal" evidence="2">
    <location>
        <begin position="64"/>
        <end position="174"/>
    </location>
</feature>
<reference evidence="3 4" key="1">
    <citation type="submission" date="2016-07" db="EMBL/GenBank/DDBJ databases">
        <title>Genome and transcriptome analysis of iron-reducing fermentative bacteria Anoxybacter fermentans.</title>
        <authorList>
            <person name="Zeng X."/>
            <person name="Shao Z."/>
        </authorList>
    </citation>
    <scope>NUCLEOTIDE SEQUENCE [LARGE SCALE GENOMIC DNA]</scope>
    <source>
        <strain evidence="3 4">DY22613</strain>
    </source>
</reference>
<dbReference type="InterPro" id="IPR005653">
    <property type="entry name" value="OstA-like_N"/>
</dbReference>
<name>A0A3S9T0C6_9FIRM</name>